<dbReference type="InterPro" id="IPR046521">
    <property type="entry name" value="DUF6698"/>
</dbReference>
<keyword evidence="2" id="KW-1185">Reference proteome</keyword>
<evidence type="ECO:0000313" key="1">
    <source>
        <dbReference type="EMBL" id="KIJ59509.1"/>
    </source>
</evidence>
<dbReference type="Pfam" id="PF20414">
    <property type="entry name" value="DUF6698"/>
    <property type="match status" value="1"/>
</dbReference>
<dbReference type="EMBL" id="KN839886">
    <property type="protein sequence ID" value="KIJ59509.1"/>
    <property type="molecule type" value="Genomic_DNA"/>
</dbReference>
<organism evidence="1 2">
    <name type="scientific">Hydnomerulius pinastri MD-312</name>
    <dbReference type="NCBI Taxonomy" id="994086"/>
    <lineage>
        <taxon>Eukaryota</taxon>
        <taxon>Fungi</taxon>
        <taxon>Dikarya</taxon>
        <taxon>Basidiomycota</taxon>
        <taxon>Agaricomycotina</taxon>
        <taxon>Agaricomycetes</taxon>
        <taxon>Agaricomycetidae</taxon>
        <taxon>Boletales</taxon>
        <taxon>Boletales incertae sedis</taxon>
        <taxon>Leucogyrophana</taxon>
    </lineage>
</organism>
<dbReference type="AlphaFoldDB" id="A0A0C9V2M4"/>
<dbReference type="HOGENOM" id="CLU_035918_9_0_1"/>
<sequence>MLVSGDQRPIFLYANYAYDPEDPWNGLLRSGVLVSAFKHIFMSSSSVDQEPKATRSGNAHFSLTSAQVFSRTDLVTNSERFYNSILELLGDPDEKDEVDQLTPWWNQQVFPLYTKTERLPAKNSALARIWEKHAEYNDRWHQASAV</sequence>
<evidence type="ECO:0000313" key="2">
    <source>
        <dbReference type="Proteomes" id="UP000053820"/>
    </source>
</evidence>
<reference evidence="1 2" key="1">
    <citation type="submission" date="2014-04" db="EMBL/GenBank/DDBJ databases">
        <title>Evolutionary Origins and Diversification of the Mycorrhizal Mutualists.</title>
        <authorList>
            <consortium name="DOE Joint Genome Institute"/>
            <consortium name="Mycorrhizal Genomics Consortium"/>
            <person name="Kohler A."/>
            <person name="Kuo A."/>
            <person name="Nagy L.G."/>
            <person name="Floudas D."/>
            <person name="Copeland A."/>
            <person name="Barry K.W."/>
            <person name="Cichocki N."/>
            <person name="Veneault-Fourrey C."/>
            <person name="LaButti K."/>
            <person name="Lindquist E.A."/>
            <person name="Lipzen A."/>
            <person name="Lundell T."/>
            <person name="Morin E."/>
            <person name="Murat C."/>
            <person name="Riley R."/>
            <person name="Ohm R."/>
            <person name="Sun H."/>
            <person name="Tunlid A."/>
            <person name="Henrissat B."/>
            <person name="Grigoriev I.V."/>
            <person name="Hibbett D.S."/>
            <person name="Martin F."/>
        </authorList>
    </citation>
    <scope>NUCLEOTIDE SEQUENCE [LARGE SCALE GENOMIC DNA]</scope>
    <source>
        <strain evidence="1 2">MD-312</strain>
    </source>
</reference>
<protein>
    <submittedName>
        <fullName evidence="1">Uncharacterized protein</fullName>
    </submittedName>
</protein>
<name>A0A0C9V2M4_9AGAM</name>
<gene>
    <name evidence="1" type="ORF">HYDPIDRAFT_177796</name>
</gene>
<dbReference type="Proteomes" id="UP000053820">
    <property type="component" value="Unassembled WGS sequence"/>
</dbReference>
<dbReference type="OrthoDB" id="3160134at2759"/>
<proteinExistence type="predicted"/>
<accession>A0A0C9V2M4</accession>